<name>A0A1W0WUA7_HYPEX</name>
<evidence type="ECO:0000259" key="20">
    <source>
        <dbReference type="Pfam" id="PF12062"/>
    </source>
</evidence>
<evidence type="ECO:0000256" key="3">
    <source>
        <dbReference type="ARBA" id="ARBA00005093"/>
    </source>
</evidence>
<keyword evidence="7" id="KW-0812">Transmembrane</keyword>
<feature type="domain" description="Sulfotransferase" evidence="19">
    <location>
        <begin position="618"/>
        <end position="868"/>
    </location>
</feature>
<evidence type="ECO:0000256" key="17">
    <source>
        <dbReference type="PIRSR" id="PIRSR637359-2"/>
    </source>
</evidence>
<comment type="pathway">
    <text evidence="2">Glycan metabolism; heparin biosynthesis.</text>
</comment>
<dbReference type="EC" id="2.8.2.8" evidence="5"/>
<evidence type="ECO:0000256" key="8">
    <source>
        <dbReference type="ARBA" id="ARBA00022801"/>
    </source>
</evidence>
<dbReference type="UniPathway" id="UPA00862"/>
<evidence type="ECO:0000259" key="21">
    <source>
        <dbReference type="Pfam" id="PF25119"/>
    </source>
</evidence>
<dbReference type="OrthoDB" id="8958249at2759"/>
<evidence type="ECO:0000256" key="10">
    <source>
        <dbReference type="ARBA" id="ARBA00022989"/>
    </source>
</evidence>
<evidence type="ECO:0000313" key="23">
    <source>
        <dbReference type="Proteomes" id="UP000192578"/>
    </source>
</evidence>
<feature type="binding site" evidence="17">
    <location>
        <position position="830"/>
    </location>
    <ligand>
        <name>3'-phosphoadenylyl sulfate</name>
        <dbReference type="ChEBI" id="CHEBI:58339"/>
    </ligand>
</feature>
<dbReference type="Pfam" id="PF00685">
    <property type="entry name" value="Sulfotransfer_1"/>
    <property type="match status" value="1"/>
</dbReference>
<keyword evidence="12" id="KW-0472">Membrane</keyword>
<feature type="domain" description="Heparan sulphate-N-deacetylase deacetylase" evidence="20">
    <location>
        <begin position="324"/>
        <end position="528"/>
    </location>
</feature>
<sequence>MTLYSHPPGKGDRQCLRRKRRWQWMPGRLLLWTILLAFLLGCVSLAWRMTVSPDGGSEDMQLPVSSPAFDVVVDYPEEDPALLKIPVELAVTVPRLKNEPKVLVFVETQYSVVGREIVVELEAIRQRFRLEVGAKSIPLLTSEDRGKFNLIIFENVERYFRMDRWNRELLDRYCREYHVGIIGFPPILEHTLIAASVESLHLRLHTNIQLRDFELNASSPVLHVTKAEEIWSGILTGEDWTVYIPQHTAYEVVAWARPLGFVNETSFNENEPPKLPAVILDNGKLDRVRRIFFGQSLKFVLHRPLFLDAISFLLNPDVRPSLRRYVQIDIDDIFVGRRGTRMVADDALALIETMERWRKTIPRFRFNLGFSGKYFHAGADDENGGDDMLLANSHKFSWFCHMWGHSQAHLYNSSVEALVREMQFNRAFARDHGIPMNSSYVVSPHHSGVYPVHEPLYEAWASVWNAKVTSTEEYPHFKPMHLHRGFVHHEIMVLPRQTCGLYTHTIFLASYPGGIDRLERSINGGDLFMTLLRNPINVYMTHLSNYAHDRLALYTFESLFNFSRKWTNLELRSAPPLEMAQLYFRVFPQDAEPLWNNPCEDKRHMQIWSATKSCERLPKFLVIGPQKTGTTALYSFLLSHPAIRSTYRNPETFEEVQFFSGTNYYKGLDWYMNFFPGGVNSTTDFLFEKSATYFDNELVPLRAFSLVPHTSIISILIDPVRRAYSWYQHVKAHGDKVAAQYSFLEIVTANRDSPKPLQHLRSRCLRPGEYASHLERWLDHYPSTQLLILDGDLLKSDPVSVMHLVQRFLKIKPFVDYKDLIRFDKKKGFYCQVEATMKAPRCLGRSKGRRYPVMEADVEAVLQRYYQPHNVALHKLLTRLNQPLPLPKWLRADLQ</sequence>
<comment type="caution">
    <text evidence="22">The sequence shown here is derived from an EMBL/GenBank/DDBJ whole genome shotgun (WGS) entry which is preliminary data.</text>
</comment>
<evidence type="ECO:0000313" key="22">
    <source>
        <dbReference type="EMBL" id="OQV18743.1"/>
    </source>
</evidence>
<evidence type="ECO:0000256" key="16">
    <source>
        <dbReference type="PIRSR" id="PIRSR637359-1"/>
    </source>
</evidence>
<feature type="binding site" evidence="17">
    <location>
        <begin position="847"/>
        <end position="851"/>
    </location>
    <ligand>
        <name>3'-phosphoadenylyl sulfate</name>
        <dbReference type="ChEBI" id="CHEBI:58339"/>
    </ligand>
</feature>
<dbReference type="GO" id="GO:0000139">
    <property type="term" value="C:Golgi membrane"/>
    <property type="evidence" value="ECO:0007669"/>
    <property type="project" value="UniProtKB-SubCell"/>
</dbReference>
<keyword evidence="13 18" id="KW-1015">Disulfide bond</keyword>
<evidence type="ECO:0000256" key="1">
    <source>
        <dbReference type="ARBA" id="ARBA00004323"/>
    </source>
</evidence>
<gene>
    <name evidence="22" type="ORF">BV898_07182</name>
</gene>
<evidence type="ECO:0000256" key="5">
    <source>
        <dbReference type="ARBA" id="ARBA00012979"/>
    </source>
</evidence>
<evidence type="ECO:0000256" key="2">
    <source>
        <dbReference type="ARBA" id="ARBA00004841"/>
    </source>
</evidence>
<evidence type="ECO:0000259" key="19">
    <source>
        <dbReference type="Pfam" id="PF00685"/>
    </source>
</evidence>
<dbReference type="Pfam" id="PF12062">
    <property type="entry name" value="HSNSD-CE"/>
    <property type="match status" value="1"/>
</dbReference>
<comment type="similarity">
    <text evidence="4">Belongs to the sulfotransferase 1 family. NDST subfamily.</text>
</comment>
<dbReference type="InterPro" id="IPR027417">
    <property type="entry name" value="P-loop_NTPase"/>
</dbReference>
<feature type="binding site" evidence="17">
    <location>
        <position position="725"/>
    </location>
    <ligand>
        <name>3'-phosphoadenylyl sulfate</name>
        <dbReference type="ChEBI" id="CHEBI:58339"/>
    </ligand>
</feature>
<evidence type="ECO:0000256" key="15">
    <source>
        <dbReference type="ARBA" id="ARBA00023268"/>
    </source>
</evidence>
<evidence type="ECO:0000256" key="13">
    <source>
        <dbReference type="ARBA" id="ARBA00023157"/>
    </source>
</evidence>
<keyword evidence="10" id="KW-1133">Transmembrane helix</keyword>
<evidence type="ECO:0000256" key="6">
    <source>
        <dbReference type="ARBA" id="ARBA00022679"/>
    </source>
</evidence>
<dbReference type="Proteomes" id="UP000192578">
    <property type="component" value="Unassembled WGS sequence"/>
</dbReference>
<accession>A0A1W0WUA7</accession>
<feature type="active site" description="For sulfotransferase activity" evidence="16">
    <location>
        <position position="627"/>
    </location>
</feature>
<comment type="pathway">
    <text evidence="3">Glycan metabolism; heparan sulfate biosynthesis.</text>
</comment>
<reference evidence="23" key="1">
    <citation type="submission" date="2017-01" db="EMBL/GenBank/DDBJ databases">
        <title>Comparative genomics of anhydrobiosis in the tardigrade Hypsibius dujardini.</title>
        <authorList>
            <person name="Yoshida Y."/>
            <person name="Koutsovoulos G."/>
            <person name="Laetsch D."/>
            <person name="Stevens L."/>
            <person name="Kumar S."/>
            <person name="Horikawa D."/>
            <person name="Ishino K."/>
            <person name="Komine S."/>
            <person name="Tomita M."/>
            <person name="Blaxter M."/>
            <person name="Arakawa K."/>
        </authorList>
    </citation>
    <scope>NUCLEOTIDE SEQUENCE [LARGE SCALE GENOMIC DNA]</scope>
    <source>
        <strain evidence="23">Z151</strain>
    </source>
</reference>
<comment type="subcellular location">
    <subcellularLocation>
        <location evidence="1">Golgi apparatus membrane</location>
        <topology evidence="1">Single-pass type II membrane protein</topology>
    </subcellularLocation>
</comment>
<dbReference type="EMBL" id="MTYJ01000046">
    <property type="protein sequence ID" value="OQV18743.1"/>
    <property type="molecule type" value="Genomic_DNA"/>
</dbReference>
<protein>
    <recommendedName>
        <fullName evidence="5">[heparan sulfate]-glucosamine N-sulfotransferase</fullName>
        <ecNumber evidence="5">2.8.2.8</ecNumber>
    </recommendedName>
</protein>
<feature type="domain" description="Heparan sulfate-N-deacetylase N-terminal" evidence="21">
    <location>
        <begin position="99"/>
        <end position="313"/>
    </location>
</feature>
<dbReference type="InterPro" id="IPR000863">
    <property type="entry name" value="Sulfotransferase_dom"/>
</dbReference>
<keyword evidence="9" id="KW-0735">Signal-anchor</keyword>
<keyword evidence="15" id="KW-0511">Multifunctional enzyme</keyword>
<dbReference type="Pfam" id="PF25119">
    <property type="entry name" value="HSNSD_N"/>
    <property type="match status" value="1"/>
</dbReference>
<keyword evidence="11" id="KW-0333">Golgi apparatus</keyword>
<dbReference type="GO" id="GO:0030210">
    <property type="term" value="P:heparin proteoglycan biosynthetic process"/>
    <property type="evidence" value="ECO:0007669"/>
    <property type="project" value="UniProtKB-UniPathway"/>
</dbReference>
<dbReference type="GO" id="GO:0019213">
    <property type="term" value="F:deacetylase activity"/>
    <property type="evidence" value="ECO:0007669"/>
    <property type="project" value="TreeGrafter"/>
</dbReference>
<keyword evidence="14" id="KW-0325">Glycoprotein</keyword>
<feature type="disulfide bond" evidence="18">
    <location>
        <begin position="831"/>
        <end position="842"/>
    </location>
</feature>
<proteinExistence type="inferred from homology"/>
<dbReference type="PANTHER" id="PTHR10605">
    <property type="entry name" value="HEPARAN SULFATE SULFOTRANSFERASE"/>
    <property type="match status" value="1"/>
</dbReference>
<evidence type="ECO:0000256" key="11">
    <source>
        <dbReference type="ARBA" id="ARBA00023034"/>
    </source>
</evidence>
<evidence type="ECO:0000256" key="18">
    <source>
        <dbReference type="PIRSR" id="PIRSR637359-3"/>
    </source>
</evidence>
<dbReference type="InterPro" id="IPR056793">
    <property type="entry name" value="HSNSD_N"/>
</dbReference>
<evidence type="ECO:0000256" key="4">
    <source>
        <dbReference type="ARBA" id="ARBA00010420"/>
    </source>
</evidence>
<evidence type="ECO:0000256" key="12">
    <source>
        <dbReference type="ARBA" id="ARBA00023136"/>
    </source>
</evidence>
<organism evidence="22 23">
    <name type="scientific">Hypsibius exemplaris</name>
    <name type="common">Freshwater tardigrade</name>
    <dbReference type="NCBI Taxonomy" id="2072580"/>
    <lineage>
        <taxon>Eukaryota</taxon>
        <taxon>Metazoa</taxon>
        <taxon>Ecdysozoa</taxon>
        <taxon>Tardigrada</taxon>
        <taxon>Eutardigrada</taxon>
        <taxon>Parachela</taxon>
        <taxon>Hypsibioidea</taxon>
        <taxon>Hypsibiidae</taxon>
        <taxon>Hypsibius</taxon>
    </lineage>
</organism>
<keyword evidence="8" id="KW-0378">Hydrolase</keyword>
<dbReference type="SUPFAM" id="SSF52540">
    <property type="entry name" value="P-loop containing nucleoside triphosphate hydrolases"/>
    <property type="match status" value="1"/>
</dbReference>
<evidence type="ECO:0000256" key="9">
    <source>
        <dbReference type="ARBA" id="ARBA00022968"/>
    </source>
</evidence>
<dbReference type="InterPro" id="IPR037359">
    <property type="entry name" value="NST/OST"/>
</dbReference>
<dbReference type="UniPathway" id="UPA00756"/>
<dbReference type="GO" id="GO:0015012">
    <property type="term" value="P:heparan sulfate proteoglycan biosynthetic process"/>
    <property type="evidence" value="ECO:0007669"/>
    <property type="project" value="UniProtKB-UniPathway"/>
</dbReference>
<dbReference type="AlphaFoldDB" id="A0A1W0WUA7"/>
<dbReference type="InterPro" id="IPR021930">
    <property type="entry name" value="Heparan_SO4_deacetylase_dom"/>
</dbReference>
<dbReference type="GO" id="GO:0016787">
    <property type="term" value="F:hydrolase activity"/>
    <property type="evidence" value="ECO:0007669"/>
    <property type="project" value="UniProtKB-KW"/>
</dbReference>
<evidence type="ECO:0000256" key="7">
    <source>
        <dbReference type="ARBA" id="ARBA00022692"/>
    </source>
</evidence>
<dbReference type="Gene3D" id="3.40.50.300">
    <property type="entry name" value="P-loop containing nucleotide triphosphate hydrolases"/>
    <property type="match status" value="1"/>
</dbReference>
<keyword evidence="23" id="KW-1185">Reference proteome</keyword>
<dbReference type="GO" id="GO:0015016">
    <property type="term" value="F:heparan sulfate N-sulfotransferase activity"/>
    <property type="evidence" value="ECO:0007669"/>
    <property type="project" value="UniProtKB-EC"/>
</dbReference>
<keyword evidence="6" id="KW-0808">Transferase</keyword>
<dbReference type="PANTHER" id="PTHR10605:SF56">
    <property type="entry name" value="BIFUNCTIONAL HEPARAN SULFATE N-DEACETYLASE_N-SULFOTRANSFERASE"/>
    <property type="match status" value="1"/>
</dbReference>
<evidence type="ECO:0000256" key="14">
    <source>
        <dbReference type="ARBA" id="ARBA00023180"/>
    </source>
</evidence>